<dbReference type="AlphaFoldDB" id="A0A0R3THT4"/>
<reference evidence="4" key="1">
    <citation type="submission" date="2017-02" db="UniProtKB">
        <authorList>
            <consortium name="WormBaseParasite"/>
        </authorList>
    </citation>
    <scope>IDENTIFICATION</scope>
</reference>
<name>A0A0R3THT4_RODNA</name>
<accession>A0A0R3THT4</accession>
<feature type="compositionally biased region" description="Basic and acidic residues" evidence="1">
    <location>
        <begin position="54"/>
        <end position="64"/>
    </location>
</feature>
<reference evidence="2 3" key="2">
    <citation type="submission" date="2018-11" db="EMBL/GenBank/DDBJ databases">
        <authorList>
            <consortium name="Pathogen Informatics"/>
        </authorList>
    </citation>
    <scope>NUCLEOTIDE SEQUENCE [LARGE SCALE GENOMIC DNA]</scope>
</reference>
<feature type="compositionally biased region" description="Low complexity" evidence="1">
    <location>
        <begin position="116"/>
        <end position="136"/>
    </location>
</feature>
<evidence type="ECO:0000256" key="1">
    <source>
        <dbReference type="SAM" id="MobiDB-lite"/>
    </source>
</evidence>
<feature type="compositionally biased region" description="Low complexity" evidence="1">
    <location>
        <begin position="150"/>
        <end position="162"/>
    </location>
</feature>
<keyword evidence="3" id="KW-1185">Reference proteome</keyword>
<sequence length="184" mass="20135">MSDTILLHNNSNLISEEIKLFQKPPTGRSRDPKLPHICVLGGSRRRNRVTSSDGEDKPVKDRNGTRKGQCENIVDDSGFQSNLSGESLEHCGIGQDNDDPSMKFMQSRMNERESHSSSAAPSPRSSRTASRSASRPLISTPMAQVRRRSSSTIPSPSGPSLSLSRGISSYFFLAFGKVRLSILS</sequence>
<feature type="region of interest" description="Disordered" evidence="1">
    <location>
        <begin position="23"/>
        <end position="162"/>
    </location>
</feature>
<evidence type="ECO:0000313" key="4">
    <source>
        <dbReference type="WBParaSite" id="HNAJ_0000662501-mRNA-1"/>
    </source>
</evidence>
<evidence type="ECO:0000313" key="2">
    <source>
        <dbReference type="EMBL" id="VDO02481.1"/>
    </source>
</evidence>
<protein>
    <submittedName>
        <fullName evidence="2 4">Uncharacterized protein</fullName>
    </submittedName>
</protein>
<organism evidence="4">
    <name type="scientific">Rodentolepis nana</name>
    <name type="common">Dwarf tapeworm</name>
    <name type="synonym">Hymenolepis nana</name>
    <dbReference type="NCBI Taxonomy" id="102285"/>
    <lineage>
        <taxon>Eukaryota</taxon>
        <taxon>Metazoa</taxon>
        <taxon>Spiralia</taxon>
        <taxon>Lophotrochozoa</taxon>
        <taxon>Platyhelminthes</taxon>
        <taxon>Cestoda</taxon>
        <taxon>Eucestoda</taxon>
        <taxon>Cyclophyllidea</taxon>
        <taxon>Hymenolepididae</taxon>
        <taxon>Rodentolepis</taxon>
    </lineage>
</organism>
<gene>
    <name evidence="2" type="ORF">HNAJ_LOCUS6621</name>
</gene>
<dbReference type="Proteomes" id="UP000278807">
    <property type="component" value="Unassembled WGS sequence"/>
</dbReference>
<proteinExistence type="predicted"/>
<dbReference type="EMBL" id="UZAE01007645">
    <property type="protein sequence ID" value="VDO02481.1"/>
    <property type="molecule type" value="Genomic_DNA"/>
</dbReference>
<evidence type="ECO:0000313" key="3">
    <source>
        <dbReference type="Proteomes" id="UP000278807"/>
    </source>
</evidence>
<dbReference type="WBParaSite" id="HNAJ_0000662501-mRNA-1">
    <property type="protein sequence ID" value="HNAJ_0000662501-mRNA-1"/>
    <property type="gene ID" value="HNAJ_0000662501"/>
</dbReference>